<feature type="non-terminal residue" evidence="3">
    <location>
        <position position="85"/>
    </location>
</feature>
<dbReference type="AlphaFoldDB" id="E1ZH17"/>
<gene>
    <name evidence="3" type="ORF">CHLNCDRAFT_14884</name>
</gene>
<dbReference type="STRING" id="554065.E1ZH17"/>
<evidence type="ECO:0000259" key="2">
    <source>
        <dbReference type="Pfam" id="PF24055"/>
    </source>
</evidence>
<evidence type="ECO:0000313" key="4">
    <source>
        <dbReference type="Proteomes" id="UP000008141"/>
    </source>
</evidence>
<evidence type="ECO:0000313" key="3">
    <source>
        <dbReference type="EMBL" id="EFN55038.1"/>
    </source>
</evidence>
<dbReference type="GeneID" id="17354506"/>
<dbReference type="GO" id="GO:0000724">
    <property type="term" value="P:double-strand break repair via homologous recombination"/>
    <property type="evidence" value="ECO:0007669"/>
    <property type="project" value="TreeGrafter"/>
</dbReference>
<dbReference type="GO" id="GO:0016035">
    <property type="term" value="C:zeta DNA polymerase complex"/>
    <property type="evidence" value="ECO:0007669"/>
    <property type="project" value="InterPro"/>
</dbReference>
<dbReference type="PANTHER" id="PTHR45812">
    <property type="entry name" value="DNA POLYMERASE ZETA CATALYTIC SUBUNIT"/>
    <property type="match status" value="1"/>
</dbReference>
<dbReference type="SUPFAM" id="SSF53098">
    <property type="entry name" value="Ribonuclease H-like"/>
    <property type="match status" value="1"/>
</dbReference>
<proteinExistence type="predicted"/>
<dbReference type="OrthoDB" id="2414538at2759"/>
<protein>
    <recommendedName>
        <fullName evidence="2">DNA polymerase delta/zeta catalytic subunit N-terminal domain-containing protein</fullName>
    </recommendedName>
</protein>
<dbReference type="InterPro" id="IPR030559">
    <property type="entry name" value="PolZ_Rev3"/>
</dbReference>
<keyword evidence="4" id="KW-1185">Reference proteome</keyword>
<organism evidence="4">
    <name type="scientific">Chlorella variabilis</name>
    <name type="common">Green alga</name>
    <dbReference type="NCBI Taxonomy" id="554065"/>
    <lineage>
        <taxon>Eukaryota</taxon>
        <taxon>Viridiplantae</taxon>
        <taxon>Chlorophyta</taxon>
        <taxon>core chlorophytes</taxon>
        <taxon>Trebouxiophyceae</taxon>
        <taxon>Chlorellales</taxon>
        <taxon>Chlorellaceae</taxon>
        <taxon>Chlorella clade</taxon>
        <taxon>Chlorella</taxon>
    </lineage>
</organism>
<dbReference type="Proteomes" id="UP000008141">
    <property type="component" value="Unassembled WGS sequence"/>
</dbReference>
<name>E1ZH17_CHLVA</name>
<sequence>QRVFSLTLVRGTPFYGYHAEECVWIKVLMYNPRDVSRAAELLRGGAVMGRAWQPHESHLPYLLQLKIDFNLSGMGWLRLSQARFR</sequence>
<evidence type="ECO:0000256" key="1">
    <source>
        <dbReference type="ARBA" id="ARBA00049244"/>
    </source>
</evidence>
<dbReference type="KEGG" id="cvr:CHLNCDRAFT_14884"/>
<dbReference type="InParanoid" id="E1ZH17"/>
<dbReference type="InterPro" id="IPR056435">
    <property type="entry name" value="DPOD/Z_N"/>
</dbReference>
<feature type="domain" description="DNA polymerase delta/zeta catalytic subunit N-terminal" evidence="2">
    <location>
        <begin position="1"/>
        <end position="36"/>
    </location>
</feature>
<feature type="non-terminal residue" evidence="3">
    <location>
        <position position="1"/>
    </location>
</feature>
<dbReference type="Gene3D" id="3.30.342.10">
    <property type="entry name" value="DNA Polymerase, chain B, domain 1"/>
    <property type="match status" value="1"/>
</dbReference>
<dbReference type="Pfam" id="PF24055">
    <property type="entry name" value="POL3_N"/>
    <property type="match status" value="1"/>
</dbReference>
<dbReference type="GO" id="GO:0042276">
    <property type="term" value="P:error-prone translesion synthesis"/>
    <property type="evidence" value="ECO:0007669"/>
    <property type="project" value="TreeGrafter"/>
</dbReference>
<dbReference type="PANTHER" id="PTHR45812:SF1">
    <property type="entry name" value="DNA POLYMERASE ZETA CATALYTIC SUBUNIT"/>
    <property type="match status" value="1"/>
</dbReference>
<dbReference type="EMBL" id="GL433846">
    <property type="protein sequence ID" value="EFN55038.1"/>
    <property type="molecule type" value="Genomic_DNA"/>
</dbReference>
<dbReference type="eggNOG" id="KOG0968">
    <property type="taxonomic scope" value="Eukaryota"/>
</dbReference>
<dbReference type="RefSeq" id="XP_005847140.1">
    <property type="nucleotide sequence ID" value="XM_005847078.1"/>
</dbReference>
<accession>E1ZH17</accession>
<dbReference type="InterPro" id="IPR012337">
    <property type="entry name" value="RNaseH-like_sf"/>
</dbReference>
<dbReference type="GO" id="GO:0003887">
    <property type="term" value="F:DNA-directed DNA polymerase activity"/>
    <property type="evidence" value="ECO:0007669"/>
    <property type="project" value="UniProtKB-EC"/>
</dbReference>
<dbReference type="GO" id="GO:0005634">
    <property type="term" value="C:nucleus"/>
    <property type="evidence" value="ECO:0007669"/>
    <property type="project" value="TreeGrafter"/>
</dbReference>
<comment type="catalytic activity">
    <reaction evidence="1">
        <text>DNA(n) + a 2'-deoxyribonucleoside 5'-triphosphate = DNA(n+1) + diphosphate</text>
        <dbReference type="Rhea" id="RHEA:22508"/>
        <dbReference type="Rhea" id="RHEA-COMP:17339"/>
        <dbReference type="Rhea" id="RHEA-COMP:17340"/>
        <dbReference type="ChEBI" id="CHEBI:33019"/>
        <dbReference type="ChEBI" id="CHEBI:61560"/>
        <dbReference type="ChEBI" id="CHEBI:173112"/>
        <dbReference type="EC" id="2.7.7.7"/>
    </reaction>
</comment>
<reference evidence="3 4" key="1">
    <citation type="journal article" date="2010" name="Plant Cell">
        <title>The Chlorella variabilis NC64A genome reveals adaptation to photosymbiosis, coevolution with viruses, and cryptic sex.</title>
        <authorList>
            <person name="Blanc G."/>
            <person name="Duncan G."/>
            <person name="Agarkova I."/>
            <person name="Borodovsky M."/>
            <person name="Gurnon J."/>
            <person name="Kuo A."/>
            <person name="Lindquist E."/>
            <person name="Lucas S."/>
            <person name="Pangilinan J."/>
            <person name="Polle J."/>
            <person name="Salamov A."/>
            <person name="Terry A."/>
            <person name="Yamada T."/>
            <person name="Dunigan D.D."/>
            <person name="Grigoriev I.V."/>
            <person name="Claverie J.M."/>
            <person name="Van Etten J.L."/>
        </authorList>
    </citation>
    <scope>NUCLEOTIDE SEQUENCE [LARGE SCALE GENOMIC DNA]</scope>
    <source>
        <strain evidence="3 4">NC64A</strain>
    </source>
</reference>